<accession>A0A286GWM2</accession>
<feature type="transmembrane region" description="Helical" evidence="1">
    <location>
        <begin position="101"/>
        <end position="118"/>
    </location>
</feature>
<reference evidence="3" key="1">
    <citation type="submission" date="2017-09" db="EMBL/GenBank/DDBJ databases">
        <authorList>
            <person name="Varghese N."/>
            <person name="Submissions S."/>
        </authorList>
    </citation>
    <scope>NUCLEOTIDE SEQUENCE [LARGE SCALE GENOMIC DNA]</scope>
    <source>
        <strain evidence="3">DSM 29961</strain>
    </source>
</reference>
<dbReference type="AlphaFoldDB" id="A0A286GWM2"/>
<evidence type="ECO:0000313" key="2">
    <source>
        <dbReference type="EMBL" id="SOD99454.1"/>
    </source>
</evidence>
<proteinExistence type="predicted"/>
<feature type="transmembrane region" description="Helical" evidence="1">
    <location>
        <begin position="9"/>
        <end position="27"/>
    </location>
</feature>
<evidence type="ECO:0000313" key="3">
    <source>
        <dbReference type="Proteomes" id="UP000219452"/>
    </source>
</evidence>
<organism evidence="2 3">
    <name type="scientific">Spirosoma fluviale</name>
    <dbReference type="NCBI Taxonomy" id="1597977"/>
    <lineage>
        <taxon>Bacteria</taxon>
        <taxon>Pseudomonadati</taxon>
        <taxon>Bacteroidota</taxon>
        <taxon>Cytophagia</taxon>
        <taxon>Cytophagales</taxon>
        <taxon>Cytophagaceae</taxon>
        <taxon>Spirosoma</taxon>
    </lineage>
</organism>
<feature type="transmembrane region" description="Helical" evidence="1">
    <location>
        <begin position="39"/>
        <end position="57"/>
    </location>
</feature>
<dbReference type="OrthoDB" id="955783at2"/>
<keyword evidence="1" id="KW-0472">Membrane</keyword>
<name>A0A286GWM2_9BACT</name>
<keyword evidence="1" id="KW-0812">Transmembrane</keyword>
<dbReference type="RefSeq" id="WP_097131893.1">
    <property type="nucleotide sequence ID" value="NZ_OCNH01000010.1"/>
</dbReference>
<keyword evidence="3" id="KW-1185">Reference proteome</keyword>
<evidence type="ECO:0000256" key="1">
    <source>
        <dbReference type="SAM" id="Phobius"/>
    </source>
</evidence>
<keyword evidence="1" id="KW-1133">Transmembrane helix</keyword>
<gene>
    <name evidence="2" type="ORF">SAMN06269250_0003</name>
</gene>
<dbReference type="EMBL" id="OCNH01000010">
    <property type="protein sequence ID" value="SOD99454.1"/>
    <property type="molecule type" value="Genomic_DNA"/>
</dbReference>
<protein>
    <submittedName>
        <fullName evidence="2">Uncharacterized protein</fullName>
    </submittedName>
</protein>
<sequence length="135" mass="15531">MQRAQLKEFYGYGLILAVLTTVQVYSVYLATTTDLSLTWKHYVGFGATTLAGILWAFRKPNYLFYALGLTLVLGYENLIGFTPTLDFTATRYYINNMAFPVSYQDFSMYMLLIWAYVANGRLRTMAQSLLVKRVR</sequence>
<dbReference type="Proteomes" id="UP000219452">
    <property type="component" value="Unassembled WGS sequence"/>
</dbReference>
<feature type="transmembrane region" description="Helical" evidence="1">
    <location>
        <begin position="62"/>
        <end position="81"/>
    </location>
</feature>